<name>A0AC59Z2N9_RANTA</name>
<sequence length="73" mass="7494">MRIRIPAEVQAKSRVTELGEVSIPGSFPNADHSTDPGAPATLACCPRTIGASAHTAGSAPAPRIHAPSRRLPA</sequence>
<gene>
    <name evidence="1" type="ORF">MRATA1EN22A_LOCUS13303</name>
</gene>
<reference evidence="1" key="2">
    <citation type="submission" date="2025-03" db="EMBL/GenBank/DDBJ databases">
        <authorList>
            <consortium name="ELIXIR-Norway"/>
            <consortium name="Elixir Norway"/>
        </authorList>
    </citation>
    <scope>NUCLEOTIDE SEQUENCE</scope>
</reference>
<organism evidence="1 2">
    <name type="scientific">Rangifer tarandus platyrhynchus</name>
    <name type="common">Svalbard reindeer</name>
    <dbReference type="NCBI Taxonomy" id="3082113"/>
    <lineage>
        <taxon>Eukaryota</taxon>
        <taxon>Metazoa</taxon>
        <taxon>Chordata</taxon>
        <taxon>Craniata</taxon>
        <taxon>Vertebrata</taxon>
        <taxon>Euteleostomi</taxon>
        <taxon>Mammalia</taxon>
        <taxon>Eutheria</taxon>
        <taxon>Laurasiatheria</taxon>
        <taxon>Artiodactyla</taxon>
        <taxon>Ruminantia</taxon>
        <taxon>Pecora</taxon>
        <taxon>Cervidae</taxon>
        <taxon>Odocoileinae</taxon>
        <taxon>Rangifer</taxon>
    </lineage>
</organism>
<proteinExistence type="predicted"/>
<dbReference type="Proteomes" id="UP001162501">
    <property type="component" value="Chromosome 23"/>
</dbReference>
<dbReference type="EMBL" id="OX596107">
    <property type="protein sequence ID" value="CAN0184133.1"/>
    <property type="molecule type" value="Genomic_DNA"/>
</dbReference>
<reference evidence="1" key="1">
    <citation type="submission" date="2023-05" db="EMBL/GenBank/DDBJ databases">
        <authorList>
            <consortium name="ELIXIR-Norway"/>
        </authorList>
    </citation>
    <scope>NUCLEOTIDE SEQUENCE</scope>
</reference>
<accession>A0AC59Z2N9</accession>
<evidence type="ECO:0000313" key="2">
    <source>
        <dbReference type="Proteomes" id="UP001162501"/>
    </source>
</evidence>
<protein>
    <submittedName>
        <fullName evidence="1">Uncharacterized protein</fullName>
    </submittedName>
</protein>
<evidence type="ECO:0000313" key="1">
    <source>
        <dbReference type="EMBL" id="CAN0184133.1"/>
    </source>
</evidence>